<reference evidence="1 2" key="1">
    <citation type="submission" date="2020-05" db="EMBL/GenBank/DDBJ databases">
        <authorList>
            <person name="Petersen J."/>
            <person name="Sayavedra L."/>
        </authorList>
    </citation>
    <scope>NUCLEOTIDE SEQUENCE [LARGE SCALE GENOMIC DNA]</scope>
    <source>
        <strain evidence="1">B thermophilus SOXS</strain>
    </source>
</reference>
<keyword evidence="2" id="KW-1185">Reference proteome</keyword>
<protein>
    <submittedName>
        <fullName evidence="1">Uncharacterized protein</fullName>
    </submittedName>
</protein>
<dbReference type="EMBL" id="CAESAQ020000099">
    <property type="protein sequence ID" value="CAB5506353.1"/>
    <property type="molecule type" value="Genomic_DNA"/>
</dbReference>
<organism evidence="1 2">
    <name type="scientific">Bathymodiolus thermophilus thioautotrophic gill symbiont</name>
    <dbReference type="NCBI Taxonomy" id="2360"/>
    <lineage>
        <taxon>Bacteria</taxon>
        <taxon>Pseudomonadati</taxon>
        <taxon>Pseudomonadota</taxon>
        <taxon>Gammaproteobacteria</taxon>
        <taxon>sulfur-oxidizing symbionts</taxon>
    </lineage>
</organism>
<evidence type="ECO:0000313" key="2">
    <source>
        <dbReference type="Proteomes" id="UP000643672"/>
    </source>
</evidence>
<dbReference type="AlphaFoldDB" id="A0A8H9CGP3"/>
<accession>A0A8H9CGP3</accession>
<dbReference type="Proteomes" id="UP000643672">
    <property type="component" value="Unassembled WGS sequence"/>
</dbReference>
<gene>
    <name evidence="1" type="ORF">THERMOS_2292</name>
</gene>
<proteinExistence type="predicted"/>
<comment type="caution">
    <text evidence="1">The sequence shown here is derived from an EMBL/GenBank/DDBJ whole genome shotgun (WGS) entry which is preliminary data.</text>
</comment>
<name>A0A8H9CGP3_9GAMM</name>
<sequence>MVITPNGEIHKVFGIVSYINSMDKNFLNKLRKKYGNYNKPNTNGKAIWEQ</sequence>
<evidence type="ECO:0000313" key="1">
    <source>
        <dbReference type="EMBL" id="CAB5506353.1"/>
    </source>
</evidence>